<dbReference type="SUPFAM" id="SSF161098">
    <property type="entry name" value="MetI-like"/>
    <property type="match status" value="1"/>
</dbReference>
<name>A0A9D2IEM6_9FIRM</name>
<evidence type="ECO:0000256" key="7">
    <source>
        <dbReference type="RuleBase" id="RU363032"/>
    </source>
</evidence>
<evidence type="ECO:0000256" key="2">
    <source>
        <dbReference type="ARBA" id="ARBA00022448"/>
    </source>
</evidence>
<proteinExistence type="inferred from homology"/>
<reference evidence="9" key="2">
    <citation type="submission" date="2021-04" db="EMBL/GenBank/DDBJ databases">
        <authorList>
            <person name="Gilroy R."/>
        </authorList>
    </citation>
    <scope>NUCLEOTIDE SEQUENCE</scope>
    <source>
        <strain evidence="9">CHK187-5294</strain>
    </source>
</reference>
<evidence type="ECO:0000256" key="1">
    <source>
        <dbReference type="ARBA" id="ARBA00004651"/>
    </source>
</evidence>
<comment type="similarity">
    <text evidence="7">Belongs to the binding-protein-dependent transport system permease family.</text>
</comment>
<reference evidence="9" key="1">
    <citation type="journal article" date="2021" name="PeerJ">
        <title>Extensive microbial diversity within the chicken gut microbiome revealed by metagenomics and culture.</title>
        <authorList>
            <person name="Gilroy R."/>
            <person name="Ravi A."/>
            <person name="Getino M."/>
            <person name="Pursley I."/>
            <person name="Horton D.L."/>
            <person name="Alikhan N.F."/>
            <person name="Baker D."/>
            <person name="Gharbi K."/>
            <person name="Hall N."/>
            <person name="Watson M."/>
            <person name="Adriaenssens E.M."/>
            <person name="Foster-Nyarko E."/>
            <person name="Jarju S."/>
            <person name="Secka A."/>
            <person name="Antonio M."/>
            <person name="Oren A."/>
            <person name="Chaudhuri R.R."/>
            <person name="La Ragione R."/>
            <person name="Hildebrand F."/>
            <person name="Pallen M.J."/>
        </authorList>
    </citation>
    <scope>NUCLEOTIDE SEQUENCE</scope>
    <source>
        <strain evidence="9">CHK187-5294</strain>
    </source>
</reference>
<dbReference type="InterPro" id="IPR000515">
    <property type="entry name" value="MetI-like"/>
</dbReference>
<accession>A0A9D2IEM6</accession>
<evidence type="ECO:0000259" key="8">
    <source>
        <dbReference type="PROSITE" id="PS50928"/>
    </source>
</evidence>
<comment type="caution">
    <text evidence="9">The sequence shown here is derived from an EMBL/GenBank/DDBJ whole genome shotgun (WGS) entry which is preliminary data.</text>
</comment>
<evidence type="ECO:0000256" key="6">
    <source>
        <dbReference type="ARBA" id="ARBA00023136"/>
    </source>
</evidence>
<evidence type="ECO:0000256" key="3">
    <source>
        <dbReference type="ARBA" id="ARBA00022475"/>
    </source>
</evidence>
<organism evidence="9 10">
    <name type="scientific">Candidatus Borkfalkia avistercoris</name>
    <dbReference type="NCBI Taxonomy" id="2838504"/>
    <lineage>
        <taxon>Bacteria</taxon>
        <taxon>Bacillati</taxon>
        <taxon>Bacillota</taxon>
        <taxon>Clostridia</taxon>
        <taxon>Christensenellales</taxon>
        <taxon>Christensenellaceae</taxon>
        <taxon>Candidatus Borkfalkia</taxon>
    </lineage>
</organism>
<evidence type="ECO:0000256" key="5">
    <source>
        <dbReference type="ARBA" id="ARBA00022989"/>
    </source>
</evidence>
<keyword evidence="3" id="KW-1003">Cell membrane</keyword>
<dbReference type="PROSITE" id="PS50928">
    <property type="entry name" value="ABC_TM1"/>
    <property type="match status" value="1"/>
</dbReference>
<dbReference type="Gene3D" id="1.10.3720.10">
    <property type="entry name" value="MetI-like"/>
    <property type="match status" value="1"/>
</dbReference>
<dbReference type="PANTHER" id="PTHR30151:SF0">
    <property type="entry name" value="ABC TRANSPORTER PERMEASE PROTEIN MJ0413-RELATED"/>
    <property type="match status" value="1"/>
</dbReference>
<feature type="transmembrane region" description="Helical" evidence="7">
    <location>
        <begin position="224"/>
        <end position="242"/>
    </location>
</feature>
<evidence type="ECO:0000313" key="9">
    <source>
        <dbReference type="EMBL" id="HIZ04233.1"/>
    </source>
</evidence>
<dbReference type="AlphaFoldDB" id="A0A9D2IEM6"/>
<keyword evidence="5 7" id="KW-1133">Transmembrane helix</keyword>
<dbReference type="GO" id="GO:0005886">
    <property type="term" value="C:plasma membrane"/>
    <property type="evidence" value="ECO:0007669"/>
    <property type="project" value="UniProtKB-SubCell"/>
</dbReference>
<keyword evidence="6 7" id="KW-0472">Membrane</keyword>
<dbReference type="Pfam" id="PF00528">
    <property type="entry name" value="BPD_transp_1"/>
    <property type="match status" value="1"/>
</dbReference>
<dbReference type="EMBL" id="DXCL01000046">
    <property type="protein sequence ID" value="HIZ04233.1"/>
    <property type="molecule type" value="Genomic_DNA"/>
</dbReference>
<dbReference type="Proteomes" id="UP000824132">
    <property type="component" value="Unassembled WGS sequence"/>
</dbReference>
<dbReference type="InterPro" id="IPR035906">
    <property type="entry name" value="MetI-like_sf"/>
</dbReference>
<comment type="subcellular location">
    <subcellularLocation>
        <location evidence="1 7">Cell membrane</location>
        <topology evidence="1 7">Multi-pass membrane protein</topology>
    </subcellularLocation>
</comment>
<sequence length="253" mass="27379">MKSGAKKILLNILFPVVVTAAIFLIWAIAAAAIGASLILPSPAAAIREFFAYFADASFWRALGNTMWRSLYSFLISFVLAFALAALAYRFPLAKRLADPFVAFIRAVPTMSVILILIIWLNASLAPAVVAIIVIFPTLYSAFSASIGGVDAGLVEMCRVYGVRTKDKLCKLYIPHMARGVFEGSASGFSLNIKLVIAAEALAHTARSIGNMMDFAQALLETEKLFALTIAAVVLSVACEWLTKLIGRAVIRWK</sequence>
<dbReference type="GO" id="GO:0055085">
    <property type="term" value="P:transmembrane transport"/>
    <property type="evidence" value="ECO:0007669"/>
    <property type="project" value="InterPro"/>
</dbReference>
<keyword evidence="4 7" id="KW-0812">Transmembrane</keyword>
<protein>
    <submittedName>
        <fullName evidence="9">ABC transporter permease subunit</fullName>
    </submittedName>
</protein>
<dbReference type="PANTHER" id="PTHR30151">
    <property type="entry name" value="ALKANE SULFONATE ABC TRANSPORTER-RELATED, MEMBRANE SUBUNIT"/>
    <property type="match status" value="1"/>
</dbReference>
<keyword evidence="2 7" id="KW-0813">Transport</keyword>
<evidence type="ECO:0000313" key="10">
    <source>
        <dbReference type="Proteomes" id="UP000824132"/>
    </source>
</evidence>
<gene>
    <name evidence="9" type="ORF">H9727_08110</name>
</gene>
<feature type="domain" description="ABC transmembrane type-1" evidence="8">
    <location>
        <begin position="62"/>
        <end position="242"/>
    </location>
</feature>
<evidence type="ECO:0000256" key="4">
    <source>
        <dbReference type="ARBA" id="ARBA00022692"/>
    </source>
</evidence>
<feature type="transmembrane region" description="Helical" evidence="7">
    <location>
        <begin position="12"/>
        <end position="38"/>
    </location>
</feature>
<feature type="transmembrane region" description="Helical" evidence="7">
    <location>
        <begin position="69"/>
        <end position="88"/>
    </location>
</feature>